<reference evidence="1 2" key="1">
    <citation type="submission" date="2014-04" db="EMBL/GenBank/DDBJ databases">
        <authorList>
            <consortium name="DOE Joint Genome Institute"/>
            <person name="Kuo A."/>
            <person name="Kohler A."/>
            <person name="Nagy L.G."/>
            <person name="Floudas D."/>
            <person name="Copeland A."/>
            <person name="Barry K.W."/>
            <person name="Cichocki N."/>
            <person name="Veneault-Fourrey C."/>
            <person name="LaButti K."/>
            <person name="Lindquist E.A."/>
            <person name="Lipzen A."/>
            <person name="Lundell T."/>
            <person name="Morin E."/>
            <person name="Murat C."/>
            <person name="Sun H."/>
            <person name="Tunlid A."/>
            <person name="Henrissat B."/>
            <person name="Grigoriev I.V."/>
            <person name="Hibbett D.S."/>
            <person name="Martin F."/>
            <person name="Nordberg H.P."/>
            <person name="Cantor M.N."/>
            <person name="Hua S.X."/>
        </authorList>
    </citation>
    <scope>NUCLEOTIDE SEQUENCE [LARGE SCALE GENOMIC DNA]</scope>
    <source>
        <strain evidence="1 2">Foug A</strain>
    </source>
</reference>
<protein>
    <submittedName>
        <fullName evidence="1">Uncharacterized protein</fullName>
    </submittedName>
</protein>
<organism evidence="1 2">
    <name type="scientific">Scleroderma citrinum Foug A</name>
    <dbReference type="NCBI Taxonomy" id="1036808"/>
    <lineage>
        <taxon>Eukaryota</taxon>
        <taxon>Fungi</taxon>
        <taxon>Dikarya</taxon>
        <taxon>Basidiomycota</taxon>
        <taxon>Agaricomycotina</taxon>
        <taxon>Agaricomycetes</taxon>
        <taxon>Agaricomycetidae</taxon>
        <taxon>Boletales</taxon>
        <taxon>Sclerodermatineae</taxon>
        <taxon>Sclerodermataceae</taxon>
        <taxon>Scleroderma</taxon>
    </lineage>
</organism>
<name>A0A0C3EHI9_9AGAM</name>
<gene>
    <name evidence="1" type="ORF">SCLCIDRAFT_1209853</name>
</gene>
<evidence type="ECO:0000313" key="1">
    <source>
        <dbReference type="EMBL" id="KIM67734.1"/>
    </source>
</evidence>
<dbReference type="InParanoid" id="A0A0C3EHI9"/>
<proteinExistence type="predicted"/>
<accession>A0A0C3EHI9</accession>
<dbReference type="Proteomes" id="UP000053989">
    <property type="component" value="Unassembled WGS sequence"/>
</dbReference>
<evidence type="ECO:0000313" key="2">
    <source>
        <dbReference type="Proteomes" id="UP000053989"/>
    </source>
</evidence>
<dbReference type="AlphaFoldDB" id="A0A0C3EHI9"/>
<dbReference type="EMBL" id="KN822011">
    <property type="protein sequence ID" value="KIM67734.1"/>
    <property type="molecule type" value="Genomic_DNA"/>
</dbReference>
<keyword evidence="2" id="KW-1185">Reference proteome</keyword>
<reference evidence="2" key="2">
    <citation type="submission" date="2015-01" db="EMBL/GenBank/DDBJ databases">
        <title>Evolutionary Origins and Diversification of the Mycorrhizal Mutualists.</title>
        <authorList>
            <consortium name="DOE Joint Genome Institute"/>
            <consortium name="Mycorrhizal Genomics Consortium"/>
            <person name="Kohler A."/>
            <person name="Kuo A."/>
            <person name="Nagy L.G."/>
            <person name="Floudas D."/>
            <person name="Copeland A."/>
            <person name="Barry K.W."/>
            <person name="Cichocki N."/>
            <person name="Veneault-Fourrey C."/>
            <person name="LaButti K."/>
            <person name="Lindquist E.A."/>
            <person name="Lipzen A."/>
            <person name="Lundell T."/>
            <person name="Morin E."/>
            <person name="Murat C."/>
            <person name="Riley R."/>
            <person name="Ohm R."/>
            <person name="Sun H."/>
            <person name="Tunlid A."/>
            <person name="Henrissat B."/>
            <person name="Grigoriev I.V."/>
            <person name="Hibbett D.S."/>
            <person name="Martin F."/>
        </authorList>
    </citation>
    <scope>NUCLEOTIDE SEQUENCE [LARGE SCALE GENOMIC DNA]</scope>
    <source>
        <strain evidence="2">Foug A</strain>
    </source>
</reference>
<sequence length="83" mass="9408">MLDPCMCHGNPVPGQVASEAYAVLHARAVLVHTALNYSDNILVKKTKRMEASLLIRRSILFERYYSLQGAFNLLLGHFYELDL</sequence>
<dbReference type="HOGENOM" id="CLU_2543959_0_0_1"/>